<dbReference type="InterPro" id="IPR007280">
    <property type="entry name" value="Peptidase_C_arc/bac"/>
</dbReference>
<comment type="caution">
    <text evidence="3">The sequence shown here is derived from an EMBL/GenBank/DDBJ whole genome shotgun (WGS) entry which is preliminary data.</text>
</comment>
<dbReference type="PROSITE" id="PS51257">
    <property type="entry name" value="PROKAR_LIPOPROTEIN"/>
    <property type="match status" value="1"/>
</dbReference>
<dbReference type="Gene3D" id="2.60.120.380">
    <property type="match status" value="5"/>
</dbReference>
<evidence type="ECO:0000256" key="1">
    <source>
        <dbReference type="SAM" id="Phobius"/>
    </source>
</evidence>
<reference evidence="3" key="1">
    <citation type="journal article" date="2015" name="Nature">
        <title>Complex archaea that bridge the gap between prokaryotes and eukaryotes.</title>
        <authorList>
            <person name="Spang A."/>
            <person name="Saw J.H."/>
            <person name="Jorgensen S.L."/>
            <person name="Zaremba-Niedzwiedzka K."/>
            <person name="Martijn J."/>
            <person name="Lind A.E."/>
            <person name="van Eijk R."/>
            <person name="Schleper C."/>
            <person name="Guy L."/>
            <person name="Ettema T.J."/>
        </authorList>
    </citation>
    <scope>NUCLEOTIDE SEQUENCE</scope>
</reference>
<name>A0A0F9S0G4_9ZZZZ</name>
<dbReference type="AlphaFoldDB" id="A0A0F9S0G4"/>
<feature type="domain" description="Peptidase C-terminal archaeal/bacterial" evidence="2">
    <location>
        <begin position="77"/>
        <end position="145"/>
    </location>
</feature>
<dbReference type="EMBL" id="LAZR01002390">
    <property type="protein sequence ID" value="KKN30646.1"/>
    <property type="molecule type" value="Genomic_DNA"/>
</dbReference>
<sequence>MKFRKNMKLGVSFIFLLLTLTSCLSLINLTKKNNTLDKNTLSLSATIDDYMENNDSFGNASWVTQNNYTNLMIIESDEDWFQFNLNTGDTIDVEIYFNHSKGNLDLELYDPLGANISRVGSYSTLDYENLTFTSDESGAWRIRVYHYTQNTNVSYDLYIWVTPVSLSEDNYETNNFVGEAFDLTSYAAWWLSWVNGTGIQWDEDWYIVYLDPGEERIYVELKFNHSDGDIDLEVYYYNGPLILLDGSYSIDDNEYIDVNAPWSGIYYIRVFYANNGNEYDLWWEDLPHFAGTDDYMEDNDDFWQASSVNPSYYSNLMLMGYDDDWYQLNASYGDILEVDIYFLHADGDLELEIWDPFNTYRIGSYTSDDDEYLTFTADLPGEWRIHVYHVYGDSNVNYDLNIWFGMSHTDDEYEENDDYYGAAFIDPINGSYPSLELVYDDDDWFQFYLNFGDTVDIGIFFNSSEGDLELELWDPLFTHRLGSYSSNDDEFITYMADRDGYWRIRVYNAFADSKVSYHLEIKLGDSTHVGDDPYEKNDFWFEAYWLGQDEQTSLSDLSGLAVQGQNYDWYAIEISPGFLNLQVKLNFTSSLGNINIAIHYLNLTRRDPLGNPQPELEDPNVTILTFNNSHYINDTVSVYGIYFIEVWGDNQDNEYDLWWDDIKTWFSDDRFEENDDFGEAKDIILGHQIDLDNINLPEEDTSHETVTGVGVRDSLLDLKNLIEMPYGLPRYEFGVQLDNDYYQIEIEEGFRHLIFLIKYDFAEGVMGLELYDWNFNKLAENFTMSDNEIINYVLPSNGTYYIKIFGDNTGNVYYIFWAALANEDIEMIPGYDLLIVLGAIIGISTIVIKKKRSKFTKN</sequence>
<gene>
    <name evidence="3" type="ORF">LCGC14_0831960</name>
</gene>
<protein>
    <recommendedName>
        <fullName evidence="2">Peptidase C-terminal archaeal/bacterial domain-containing protein</fullName>
    </recommendedName>
</protein>
<evidence type="ECO:0000313" key="3">
    <source>
        <dbReference type="EMBL" id="KKN30646.1"/>
    </source>
</evidence>
<organism evidence="3">
    <name type="scientific">marine sediment metagenome</name>
    <dbReference type="NCBI Taxonomy" id="412755"/>
    <lineage>
        <taxon>unclassified sequences</taxon>
        <taxon>metagenomes</taxon>
        <taxon>ecological metagenomes</taxon>
    </lineage>
</organism>
<feature type="transmembrane region" description="Helical" evidence="1">
    <location>
        <begin position="828"/>
        <end position="848"/>
    </location>
</feature>
<dbReference type="NCBIfam" id="NF033507">
    <property type="entry name" value="Loki-CTERM"/>
    <property type="match status" value="1"/>
</dbReference>
<keyword evidence="1" id="KW-1133">Transmembrane helix</keyword>
<evidence type="ECO:0000259" key="2">
    <source>
        <dbReference type="Pfam" id="PF04151"/>
    </source>
</evidence>
<keyword evidence="1" id="KW-0472">Membrane</keyword>
<proteinExistence type="predicted"/>
<dbReference type="Pfam" id="PF04151">
    <property type="entry name" value="PPC"/>
    <property type="match status" value="1"/>
</dbReference>
<accession>A0A0F9S0G4</accession>
<keyword evidence="1" id="KW-0812">Transmembrane</keyword>